<dbReference type="Proteomes" id="UP000269721">
    <property type="component" value="Unassembled WGS sequence"/>
</dbReference>
<evidence type="ECO:0000313" key="2">
    <source>
        <dbReference type="Proteomes" id="UP000269721"/>
    </source>
</evidence>
<gene>
    <name evidence="1" type="ORF">BDK51DRAFT_39616</name>
</gene>
<dbReference type="EMBL" id="KZ996625">
    <property type="protein sequence ID" value="RKO88578.1"/>
    <property type="molecule type" value="Genomic_DNA"/>
</dbReference>
<proteinExistence type="predicted"/>
<evidence type="ECO:0000313" key="1">
    <source>
        <dbReference type="EMBL" id="RKO88578.1"/>
    </source>
</evidence>
<keyword evidence="2" id="KW-1185">Reference proteome</keyword>
<name>A0A4P9WBM7_9FUNG</name>
<accession>A0A4P9WBM7</accession>
<organism evidence="1 2">
    <name type="scientific">Blyttiomyces helicus</name>
    <dbReference type="NCBI Taxonomy" id="388810"/>
    <lineage>
        <taxon>Eukaryota</taxon>
        <taxon>Fungi</taxon>
        <taxon>Fungi incertae sedis</taxon>
        <taxon>Chytridiomycota</taxon>
        <taxon>Chytridiomycota incertae sedis</taxon>
        <taxon>Chytridiomycetes</taxon>
        <taxon>Chytridiomycetes incertae sedis</taxon>
        <taxon>Blyttiomyces</taxon>
    </lineage>
</organism>
<dbReference type="AlphaFoldDB" id="A0A4P9WBM7"/>
<sequence length="273" mass="30688">MGRRCTLNWAAGEGEEGDEGERRFARLAASLDGVVFAHMADIEKLLAVIERCIWHLVTMPLPPRATLAIWGDAVWACRGGIHLTKLPREAFDLIIMQPLLYFSVVNLTLELGPEFPSPAAVAVIIKQASDRLHEMRGNRSEVKILTDRDQELDGLKHMRILTDWEEIFPFSYLIWDEMEEDWTLDWAPEEQRGDEGVRRFARMATSLDGVTFTQNADSEILLAVIERMTTHLVSGTTAQGSFFLANHHPILLKLFSASQESGPPPPPPSSRES</sequence>
<protein>
    <submittedName>
        <fullName evidence="1">Uncharacterized protein</fullName>
    </submittedName>
</protein>
<reference evidence="2" key="1">
    <citation type="journal article" date="2018" name="Nat. Microbiol.">
        <title>Leveraging single-cell genomics to expand the fungal tree of life.</title>
        <authorList>
            <person name="Ahrendt S.R."/>
            <person name="Quandt C.A."/>
            <person name="Ciobanu D."/>
            <person name="Clum A."/>
            <person name="Salamov A."/>
            <person name="Andreopoulos B."/>
            <person name="Cheng J.F."/>
            <person name="Woyke T."/>
            <person name="Pelin A."/>
            <person name="Henrissat B."/>
            <person name="Reynolds N.K."/>
            <person name="Benny G.L."/>
            <person name="Smith M.E."/>
            <person name="James T.Y."/>
            <person name="Grigoriev I.V."/>
        </authorList>
    </citation>
    <scope>NUCLEOTIDE SEQUENCE [LARGE SCALE GENOMIC DNA]</scope>
</reference>